<dbReference type="EMBL" id="BQKY01000002">
    <property type="protein sequence ID" value="GJN87999.1"/>
    <property type="molecule type" value="Genomic_DNA"/>
</dbReference>
<proteinExistence type="predicted"/>
<dbReference type="Proteomes" id="UP001342314">
    <property type="component" value="Unassembled WGS sequence"/>
</dbReference>
<feature type="compositionally biased region" description="Basic and acidic residues" evidence="1">
    <location>
        <begin position="211"/>
        <end position="224"/>
    </location>
</feature>
<comment type="caution">
    <text evidence="2">The sequence shown here is derived from an EMBL/GenBank/DDBJ whole genome shotgun (WGS) entry which is preliminary data.</text>
</comment>
<evidence type="ECO:0000313" key="3">
    <source>
        <dbReference type="Proteomes" id="UP001342314"/>
    </source>
</evidence>
<evidence type="ECO:0000313" key="2">
    <source>
        <dbReference type="EMBL" id="GJN87999.1"/>
    </source>
</evidence>
<dbReference type="AlphaFoldDB" id="A0AAV5GC15"/>
<sequence length="266" mass="28747">MLTQADVLRLLSKPEPIPQVVVFSILHAYVFSKSRRGNLPSETLAKVLSIQRKLQLKTGRALPAGGPVASAFDAMKSQLLRVNRLWVSQGAQAFGPLGAVGATAGHVDAKWAWVRATDGAIKEFPDENGAAMRWYGAEMDAGRVVGPEYLDSADPLADLARYPGGGGAPDPNAPPSYDAPPDDDVVQALNERRREEETGEETEGRGAAWRDSVDEGIDRERRMSDSPAPRGSIDEGAAHLARLRRLKEEKEAQEAAREQQNGQAST</sequence>
<name>A0AAV5GC15_9BASI</name>
<gene>
    <name evidence="2" type="ORF">Rhopal_000954-T1</name>
</gene>
<reference evidence="2 3" key="1">
    <citation type="submission" date="2021-12" db="EMBL/GenBank/DDBJ databases">
        <title>High titer production of polyol ester of fatty acids by Rhodotorula paludigena BS15 towards product separation-free biomass refinery.</title>
        <authorList>
            <person name="Mano J."/>
            <person name="Ono H."/>
            <person name="Tanaka T."/>
            <person name="Naito K."/>
            <person name="Sushida H."/>
            <person name="Ike M."/>
            <person name="Tokuyasu K."/>
            <person name="Kitaoka M."/>
        </authorList>
    </citation>
    <scope>NUCLEOTIDE SEQUENCE [LARGE SCALE GENOMIC DNA]</scope>
    <source>
        <strain evidence="2 3">BS15</strain>
    </source>
</reference>
<evidence type="ECO:0000256" key="1">
    <source>
        <dbReference type="SAM" id="MobiDB-lite"/>
    </source>
</evidence>
<feature type="compositionally biased region" description="Basic and acidic residues" evidence="1">
    <location>
        <begin position="247"/>
        <end position="257"/>
    </location>
</feature>
<accession>A0AAV5GC15</accession>
<feature type="region of interest" description="Disordered" evidence="1">
    <location>
        <begin position="247"/>
        <end position="266"/>
    </location>
</feature>
<keyword evidence="3" id="KW-1185">Reference proteome</keyword>
<feature type="region of interest" description="Disordered" evidence="1">
    <location>
        <begin position="156"/>
        <end position="237"/>
    </location>
</feature>
<protein>
    <submittedName>
        <fullName evidence="2">Uncharacterized protein</fullName>
    </submittedName>
</protein>
<organism evidence="2 3">
    <name type="scientific">Rhodotorula paludigena</name>
    <dbReference type="NCBI Taxonomy" id="86838"/>
    <lineage>
        <taxon>Eukaryota</taxon>
        <taxon>Fungi</taxon>
        <taxon>Dikarya</taxon>
        <taxon>Basidiomycota</taxon>
        <taxon>Pucciniomycotina</taxon>
        <taxon>Microbotryomycetes</taxon>
        <taxon>Sporidiobolales</taxon>
        <taxon>Sporidiobolaceae</taxon>
        <taxon>Rhodotorula</taxon>
    </lineage>
</organism>